<dbReference type="EMBL" id="LN871599">
    <property type="protein sequence ID" value="SIO73595.1"/>
    <property type="molecule type" value="Genomic_DNA"/>
</dbReference>
<reference evidence="1 2" key="2">
    <citation type="journal article" date="2013" name="PLoS ONE">
        <title>Whole genome mapping and re-organization of the nuclear and mitochondrial genomes of Babesia microti isolates.</title>
        <authorList>
            <person name="Cornillot E."/>
            <person name="Dassouli A."/>
            <person name="Garg A."/>
            <person name="Pachikara N."/>
            <person name="Randazzo S."/>
            <person name="Depoix D."/>
            <person name="Carcy B."/>
            <person name="Delbecq S."/>
            <person name="Frutos R."/>
            <person name="Silva J.C."/>
            <person name="Sutton R."/>
            <person name="Krause P.J."/>
            <person name="Mamoun C.B."/>
        </authorList>
    </citation>
    <scope>NUCLEOTIDE SEQUENCE [LARGE SCALE GENOMIC DNA]</scope>
    <source>
        <strain evidence="1 2">RI</strain>
    </source>
</reference>
<dbReference type="GeneID" id="24425818"/>
<dbReference type="RefSeq" id="XP_021337680.1">
    <property type="nucleotide sequence ID" value="XM_021482444.1"/>
</dbReference>
<evidence type="ECO:0000313" key="1">
    <source>
        <dbReference type="EMBL" id="SIO73595.1"/>
    </source>
</evidence>
<sequence length="554" mass="65140">MTVISCTISSIAEIIFNLFELIVSNSVSTTNGFDESSIKEYHQNNIRLLEILTKNDVNVVRSYGYFKYNAELIKSFNFIIKPFIIEGQINNVPILTDFEVCINHSLILLEILSPKSIKWHTHKYDKLHFCWVFEPQYVTNQILFNEEDAIKSDINFIKTLYYCITCTKISDINDRDAVKQMLNVTSGLLTWSLISLYEKYSSEDVKLFQPNNYCFKVDIYGNIVNIAKESCMIYPICSTYPKCKNVNSDWQYLRYIFYNIYNNKIFSNQISKNIEPFAIKILYNLLEDIQATDTNNIPIVLRLIYSGGKNVKLSCYQYLIKYLSIYKIPNDKYIKIILENMNYNFPTSESQLSLLYPFMDCYITLLTYATHEKTIYDGISTIIDNLWDIRNINNMPIKVLKIYIKLVEYWETASFLHLEKIKTLTFNILEPENTNSIIYDDISYGLETIVKLLNIYKGDIKHYCYDIYYRLWNIYVTIKFEYVDVKVKSDSVKINVIPLIDLLDKIRQITRLCNTYFTGDYCKKCIDQLKLQVQNTNQLSMVIEDVLSITTEPY</sequence>
<reference evidence="1 2" key="1">
    <citation type="journal article" date="2012" name="Nucleic Acids Res.">
        <title>Sequencing of the smallest Apicomplexan genome from the human pathogen Babesia microti.</title>
        <authorList>
            <person name="Cornillot E."/>
            <person name="Hadj-Kaddour K."/>
            <person name="Dassouli A."/>
            <person name="Noel B."/>
            <person name="Ranwez V."/>
            <person name="Vacherie B."/>
            <person name="Augagneur Y."/>
            <person name="Bres V."/>
            <person name="Duclos A."/>
            <person name="Randazzo S."/>
            <person name="Carcy B."/>
            <person name="Debierre-Grockiego F."/>
            <person name="Delbecq S."/>
            <person name="Moubri-Menage K."/>
            <person name="Shams-Eldin H."/>
            <person name="Usmani-Brown S."/>
            <person name="Bringaud F."/>
            <person name="Wincker P."/>
            <person name="Vivares C.P."/>
            <person name="Schwarz R.T."/>
            <person name="Schetters T.P."/>
            <person name="Krause P.J."/>
            <person name="Gorenflot A."/>
            <person name="Berry V."/>
            <person name="Barbe V."/>
            <person name="Ben Mamoun C."/>
        </authorList>
    </citation>
    <scope>NUCLEOTIDE SEQUENCE [LARGE SCALE GENOMIC DNA]</scope>
    <source>
        <strain evidence="1 2">RI</strain>
    </source>
</reference>
<accession>A0A1N6LXJ7</accession>
<evidence type="ECO:0000313" key="2">
    <source>
        <dbReference type="Proteomes" id="UP000002899"/>
    </source>
</evidence>
<keyword evidence="2" id="KW-1185">Reference proteome</keyword>
<proteinExistence type="predicted"/>
<organism evidence="1 2">
    <name type="scientific">Babesia microti (strain RI)</name>
    <dbReference type="NCBI Taxonomy" id="1133968"/>
    <lineage>
        <taxon>Eukaryota</taxon>
        <taxon>Sar</taxon>
        <taxon>Alveolata</taxon>
        <taxon>Apicomplexa</taxon>
        <taxon>Aconoidasida</taxon>
        <taxon>Piroplasmida</taxon>
        <taxon>Babesiidae</taxon>
        <taxon>Babesia</taxon>
    </lineage>
</organism>
<dbReference type="AlphaFoldDB" id="A0A1N6LXJ7"/>
<reference evidence="1 2" key="3">
    <citation type="journal article" date="2016" name="Sci. Rep.">
        <title>Genome-wide diversity and gene expression profiling of Babesia microti isolates identify polymorphic genes that mediate host-pathogen interactions.</title>
        <authorList>
            <person name="Silva J.C."/>
            <person name="Cornillot E."/>
            <person name="McCracken C."/>
            <person name="Usmani-Brown S."/>
            <person name="Dwivedi A."/>
            <person name="Ifeonu O.O."/>
            <person name="Crabtree J."/>
            <person name="Gotia H.T."/>
            <person name="Virji A.Z."/>
            <person name="Reynes C."/>
            <person name="Colinge J."/>
            <person name="Kumar V."/>
            <person name="Lawres L."/>
            <person name="Pazzi J.E."/>
            <person name="Pablo J.V."/>
            <person name="Hung C."/>
            <person name="Brancato J."/>
            <person name="Kumari P."/>
            <person name="Orvis J."/>
            <person name="Tretina K."/>
            <person name="Chibucos M."/>
            <person name="Ott S."/>
            <person name="Sadzewicz L."/>
            <person name="Sengamalay N."/>
            <person name="Shetty A.C."/>
            <person name="Su Q."/>
            <person name="Tallon L."/>
            <person name="Fraser C.M."/>
            <person name="Frutos R."/>
            <person name="Molina D.M."/>
            <person name="Krause P.J."/>
            <person name="Ben Mamoun C."/>
        </authorList>
    </citation>
    <scope>NUCLEOTIDE SEQUENCE [LARGE SCALE GENOMIC DNA]</scope>
    <source>
        <strain evidence="1 2">RI</strain>
    </source>
</reference>
<name>A0A1N6LXJ7_BABMR</name>
<dbReference type="Proteomes" id="UP000002899">
    <property type="component" value="Chromosome IV"/>
</dbReference>
<dbReference type="KEGG" id="bmic:BmR1_04g05856"/>
<dbReference type="VEuPathDB" id="PiroplasmaDB:BmR1_04g05856"/>
<protein>
    <submittedName>
        <fullName evidence="1">Uncharacterized protein</fullName>
    </submittedName>
</protein>